<gene>
    <name evidence="15" type="ORF">OP8BY_1377</name>
</gene>
<dbReference type="PANTHER" id="PTHR45569:SF1">
    <property type="entry name" value="SENSOR PROTEIN KDPD"/>
    <property type="match status" value="1"/>
</dbReference>
<reference evidence="15 16" key="1">
    <citation type="submission" date="2018-08" db="EMBL/GenBank/DDBJ databases">
        <title>Genome analysis of the thermophilic bacterium of the candidate phylum Aminicenantes from deep subsurface aquifer revealed its physiology and ecological role.</title>
        <authorList>
            <person name="Kadnikov V.V."/>
            <person name="Mardanov A.V."/>
            <person name="Beletsky A.V."/>
            <person name="Karnachuk O.V."/>
            <person name="Ravin N.V."/>
        </authorList>
    </citation>
    <scope>NUCLEOTIDE SEQUENCE [LARGE SCALE GENOMIC DNA]</scope>
    <source>
        <strain evidence="15">BY38</strain>
    </source>
</reference>
<dbReference type="InterPro" id="IPR036097">
    <property type="entry name" value="HisK_dim/P_sf"/>
</dbReference>
<keyword evidence="12 13" id="KW-0472">Membrane</keyword>
<evidence type="ECO:0000256" key="5">
    <source>
        <dbReference type="ARBA" id="ARBA00022679"/>
    </source>
</evidence>
<dbReference type="Gene3D" id="1.20.120.620">
    <property type="entry name" value="Backbone structure of the membrane domain of e. Coli histidine kinase receptor kdpd"/>
    <property type="match status" value="1"/>
</dbReference>
<keyword evidence="5" id="KW-0808">Transferase</keyword>
<evidence type="ECO:0000256" key="8">
    <source>
        <dbReference type="ARBA" id="ARBA00022777"/>
    </source>
</evidence>
<dbReference type="SMART" id="SM00387">
    <property type="entry name" value="HATPase_c"/>
    <property type="match status" value="1"/>
</dbReference>
<dbReference type="PANTHER" id="PTHR45569">
    <property type="entry name" value="SENSOR PROTEIN KDPD"/>
    <property type="match status" value="1"/>
</dbReference>
<evidence type="ECO:0000256" key="3">
    <source>
        <dbReference type="ARBA" id="ARBA00012438"/>
    </source>
</evidence>
<dbReference type="GO" id="GO:0005886">
    <property type="term" value="C:plasma membrane"/>
    <property type="evidence" value="ECO:0007669"/>
    <property type="project" value="TreeGrafter"/>
</dbReference>
<evidence type="ECO:0000256" key="9">
    <source>
        <dbReference type="ARBA" id="ARBA00022840"/>
    </source>
</evidence>
<name>A0A3E2BPX9_9BACT</name>
<dbReference type="Gene3D" id="3.30.450.40">
    <property type="match status" value="1"/>
</dbReference>
<dbReference type="SUPFAM" id="SSF55781">
    <property type="entry name" value="GAF domain-like"/>
    <property type="match status" value="1"/>
</dbReference>
<evidence type="ECO:0000256" key="13">
    <source>
        <dbReference type="SAM" id="Phobius"/>
    </source>
</evidence>
<sequence length="480" mass="53469">MSLLGEFVQRYFNPTNLVMLYLLAVIISANLWGRGPSIFTAVISVITFDFLFVPPRFTLTVADTQYLLTFAGLLVVGIVISELASKMRERAIEARNREVQTVALYDLSRDLAGALSLEKAVQVILFHIKKISDSDLTVYLREGESVKSWNSGPSRPEDEHEITVVSQILCGERAGKSKAGLFAESGFRYVPMRASGKIIGVISFGQDENNELGPEKVRMLEAIANQAALAIERIKLLEENRQIELLHEKEKLHSALLSSISHDLKTPLVSITGSLSSLLRKEKKLALSVRQELIETAYEESVRMNRYVGHLLDMARIEAGALKVNYQPCDLREIIGVALEELKERLNGRQVRVEISKEIGEVSVDFFLMTKVLVNIIDNAAKYSPPDSSIEIVAKTENGYLEIRVIDHGYGIPARDLERVFDKFYRVEKTGHVQGTGLGLSICRGIVELHGGRIWIESKENIGTSVIINIPVNRAGVKLP</sequence>
<keyword evidence="7" id="KW-0547">Nucleotide-binding</keyword>
<accession>A0A3E2BPX9</accession>
<dbReference type="Pfam" id="PF02518">
    <property type="entry name" value="HATPase_c"/>
    <property type="match status" value="1"/>
</dbReference>
<dbReference type="InterPro" id="IPR003661">
    <property type="entry name" value="HisK_dim/P_dom"/>
</dbReference>
<organism evidence="15 16">
    <name type="scientific">Candidatus Saccharicenans subterraneus</name>
    <dbReference type="NCBI Taxonomy" id="2508984"/>
    <lineage>
        <taxon>Bacteria</taxon>
        <taxon>Candidatus Aminicenantota</taxon>
        <taxon>Candidatus Aminicenantia</taxon>
        <taxon>Candidatus Aminicenantales</taxon>
        <taxon>Candidatus Saccharicenantaceae</taxon>
        <taxon>Candidatus Saccharicenans</taxon>
    </lineage>
</organism>
<evidence type="ECO:0000256" key="12">
    <source>
        <dbReference type="ARBA" id="ARBA00023136"/>
    </source>
</evidence>
<dbReference type="InterPro" id="IPR005467">
    <property type="entry name" value="His_kinase_dom"/>
</dbReference>
<dbReference type="SUPFAM" id="SSF55874">
    <property type="entry name" value="ATPase domain of HSP90 chaperone/DNA topoisomerase II/histidine kinase"/>
    <property type="match status" value="1"/>
</dbReference>
<dbReference type="CDD" id="cd00082">
    <property type="entry name" value="HisKA"/>
    <property type="match status" value="1"/>
</dbReference>
<keyword evidence="10 13" id="KW-1133">Transmembrane helix</keyword>
<comment type="subcellular location">
    <subcellularLocation>
        <location evidence="2">Membrane</location>
        <topology evidence="2">Multi-pass membrane protein</topology>
    </subcellularLocation>
</comment>
<keyword evidence="15" id="KW-0407">Ion channel</keyword>
<dbReference type="GO" id="GO:0034220">
    <property type="term" value="P:monoatomic ion transmembrane transport"/>
    <property type="evidence" value="ECO:0007669"/>
    <property type="project" value="UniProtKB-KW"/>
</dbReference>
<evidence type="ECO:0000256" key="6">
    <source>
        <dbReference type="ARBA" id="ARBA00022692"/>
    </source>
</evidence>
<dbReference type="Gene3D" id="3.30.565.10">
    <property type="entry name" value="Histidine kinase-like ATPase, C-terminal domain"/>
    <property type="match status" value="1"/>
</dbReference>
<dbReference type="AlphaFoldDB" id="A0A3E2BPX9"/>
<dbReference type="InterPro" id="IPR052023">
    <property type="entry name" value="Histidine_kinase_KdpD"/>
</dbReference>
<dbReference type="CDD" id="cd00075">
    <property type="entry name" value="HATPase"/>
    <property type="match status" value="1"/>
</dbReference>
<dbReference type="InterPro" id="IPR003594">
    <property type="entry name" value="HATPase_dom"/>
</dbReference>
<keyword evidence="11" id="KW-0902">Two-component regulatory system</keyword>
<dbReference type="InterPro" id="IPR003018">
    <property type="entry name" value="GAF"/>
</dbReference>
<feature type="transmembrane region" description="Helical" evidence="13">
    <location>
        <begin position="66"/>
        <end position="85"/>
    </location>
</feature>
<comment type="caution">
    <text evidence="15">The sequence shown here is derived from an EMBL/GenBank/DDBJ whole genome shotgun (WGS) entry which is preliminary data.</text>
</comment>
<dbReference type="FunFam" id="3.30.565.10:FF:000006">
    <property type="entry name" value="Sensor histidine kinase WalK"/>
    <property type="match status" value="1"/>
</dbReference>
<dbReference type="SUPFAM" id="SSF47384">
    <property type="entry name" value="Homodimeric domain of signal transducing histidine kinase"/>
    <property type="match status" value="1"/>
</dbReference>
<comment type="catalytic activity">
    <reaction evidence="1">
        <text>ATP + protein L-histidine = ADP + protein N-phospho-L-histidine.</text>
        <dbReference type="EC" id="2.7.13.3"/>
    </reaction>
</comment>
<dbReference type="EC" id="2.7.13.3" evidence="3"/>
<keyword evidence="8 15" id="KW-0418">Kinase</keyword>
<dbReference type="GO" id="GO:0005524">
    <property type="term" value="F:ATP binding"/>
    <property type="evidence" value="ECO:0007669"/>
    <property type="project" value="UniProtKB-KW"/>
</dbReference>
<dbReference type="Pfam" id="PF00512">
    <property type="entry name" value="HisKA"/>
    <property type="match status" value="1"/>
</dbReference>
<dbReference type="Proteomes" id="UP000257323">
    <property type="component" value="Unassembled WGS sequence"/>
</dbReference>
<evidence type="ECO:0000256" key="1">
    <source>
        <dbReference type="ARBA" id="ARBA00000085"/>
    </source>
</evidence>
<evidence type="ECO:0000256" key="2">
    <source>
        <dbReference type="ARBA" id="ARBA00004141"/>
    </source>
</evidence>
<keyword evidence="15" id="KW-0813">Transport</keyword>
<dbReference type="Gene3D" id="1.10.287.130">
    <property type="match status" value="1"/>
</dbReference>
<proteinExistence type="predicted"/>
<keyword evidence="4" id="KW-0597">Phosphoprotein</keyword>
<evidence type="ECO:0000256" key="4">
    <source>
        <dbReference type="ARBA" id="ARBA00022553"/>
    </source>
</evidence>
<dbReference type="SMART" id="SM00388">
    <property type="entry name" value="HisKA"/>
    <property type="match status" value="1"/>
</dbReference>
<feature type="domain" description="Histidine kinase" evidence="14">
    <location>
        <begin position="259"/>
        <end position="474"/>
    </location>
</feature>
<evidence type="ECO:0000313" key="15">
    <source>
        <dbReference type="EMBL" id="RFT16764.1"/>
    </source>
</evidence>
<dbReference type="EMBL" id="QUAH01000002">
    <property type="protein sequence ID" value="RFT16764.1"/>
    <property type="molecule type" value="Genomic_DNA"/>
</dbReference>
<dbReference type="InterPro" id="IPR038318">
    <property type="entry name" value="KdpD_sf"/>
</dbReference>
<evidence type="ECO:0000256" key="10">
    <source>
        <dbReference type="ARBA" id="ARBA00022989"/>
    </source>
</evidence>
<keyword evidence="15" id="KW-0406">Ion transport</keyword>
<dbReference type="Pfam" id="PF13493">
    <property type="entry name" value="DUF4118"/>
    <property type="match status" value="1"/>
</dbReference>
<keyword evidence="6 13" id="KW-0812">Transmembrane</keyword>
<keyword evidence="9" id="KW-0067">ATP-binding</keyword>
<evidence type="ECO:0000256" key="11">
    <source>
        <dbReference type="ARBA" id="ARBA00023012"/>
    </source>
</evidence>
<protein>
    <recommendedName>
        <fullName evidence="3">histidine kinase</fullName>
        <ecNumber evidence="3">2.7.13.3</ecNumber>
    </recommendedName>
</protein>
<dbReference type="Pfam" id="PF13492">
    <property type="entry name" value="GAF_3"/>
    <property type="match status" value="1"/>
</dbReference>
<dbReference type="InterPro" id="IPR025201">
    <property type="entry name" value="KdpD_TM"/>
</dbReference>
<dbReference type="InterPro" id="IPR029016">
    <property type="entry name" value="GAF-like_dom_sf"/>
</dbReference>
<feature type="transmembrane region" description="Helical" evidence="13">
    <location>
        <begin position="12"/>
        <end position="31"/>
    </location>
</feature>
<dbReference type="PRINTS" id="PR00344">
    <property type="entry name" value="BCTRLSENSOR"/>
</dbReference>
<evidence type="ECO:0000313" key="16">
    <source>
        <dbReference type="Proteomes" id="UP000257323"/>
    </source>
</evidence>
<evidence type="ECO:0000256" key="7">
    <source>
        <dbReference type="ARBA" id="ARBA00022741"/>
    </source>
</evidence>
<dbReference type="InterPro" id="IPR004358">
    <property type="entry name" value="Sig_transdc_His_kin-like_C"/>
</dbReference>
<dbReference type="GO" id="GO:0000155">
    <property type="term" value="F:phosphorelay sensor kinase activity"/>
    <property type="evidence" value="ECO:0007669"/>
    <property type="project" value="InterPro"/>
</dbReference>
<dbReference type="PROSITE" id="PS50109">
    <property type="entry name" value="HIS_KIN"/>
    <property type="match status" value="1"/>
</dbReference>
<evidence type="ECO:0000259" key="14">
    <source>
        <dbReference type="PROSITE" id="PS50109"/>
    </source>
</evidence>
<dbReference type="InterPro" id="IPR036890">
    <property type="entry name" value="HATPase_C_sf"/>
</dbReference>
<feature type="transmembrane region" description="Helical" evidence="13">
    <location>
        <begin position="38"/>
        <end position="54"/>
    </location>
</feature>